<proteinExistence type="predicted"/>
<evidence type="ECO:0000259" key="8">
    <source>
        <dbReference type="PROSITE" id="PS50039"/>
    </source>
</evidence>
<feature type="region of interest" description="Disordered" evidence="7">
    <location>
        <begin position="1"/>
        <end position="133"/>
    </location>
</feature>
<dbReference type="SMART" id="SM00339">
    <property type="entry name" value="FH"/>
    <property type="match status" value="1"/>
</dbReference>
<dbReference type="InterPro" id="IPR001766">
    <property type="entry name" value="Fork_head_dom"/>
</dbReference>
<comment type="subcellular location">
    <subcellularLocation>
        <location evidence="5">Nucleus</location>
    </subcellularLocation>
</comment>
<feature type="compositionally biased region" description="Pro residues" evidence="7">
    <location>
        <begin position="356"/>
        <end position="365"/>
    </location>
</feature>
<feature type="compositionally biased region" description="Pro residues" evidence="7">
    <location>
        <begin position="291"/>
        <end position="302"/>
    </location>
</feature>
<gene>
    <name evidence="9" type="ORF">BDN70DRAFT_21478</name>
</gene>
<feature type="compositionally biased region" description="Low complexity" evidence="7">
    <location>
        <begin position="461"/>
        <end position="479"/>
    </location>
</feature>
<dbReference type="PANTHER" id="PTHR46078:SF2">
    <property type="entry name" value="FORK-HEAD DOMAIN-CONTAINING PROTEIN"/>
    <property type="match status" value="1"/>
</dbReference>
<feature type="compositionally biased region" description="Low complexity" evidence="7">
    <location>
        <begin position="68"/>
        <end position="81"/>
    </location>
</feature>
<evidence type="ECO:0000256" key="3">
    <source>
        <dbReference type="ARBA" id="ARBA00023163"/>
    </source>
</evidence>
<dbReference type="InterPro" id="IPR036390">
    <property type="entry name" value="WH_DNA-bd_sf"/>
</dbReference>
<feature type="compositionally biased region" description="Basic and acidic residues" evidence="7">
    <location>
        <begin position="437"/>
        <end position="449"/>
    </location>
</feature>
<feature type="compositionally biased region" description="Basic and acidic residues" evidence="7">
    <location>
        <begin position="113"/>
        <end position="123"/>
    </location>
</feature>
<dbReference type="InterPro" id="IPR045912">
    <property type="entry name" value="FOXJ2/3-like"/>
</dbReference>
<feature type="region of interest" description="Disordered" evidence="7">
    <location>
        <begin position="285"/>
        <end position="549"/>
    </location>
</feature>
<feature type="compositionally biased region" description="Low complexity" evidence="7">
    <location>
        <begin position="399"/>
        <end position="413"/>
    </location>
</feature>
<dbReference type="Pfam" id="PF00250">
    <property type="entry name" value="Forkhead"/>
    <property type="match status" value="1"/>
</dbReference>
<dbReference type="PROSITE" id="PS50039">
    <property type="entry name" value="FORK_HEAD_3"/>
    <property type="match status" value="1"/>
</dbReference>
<feature type="compositionally biased region" description="Acidic residues" evidence="7">
    <location>
        <begin position="38"/>
        <end position="67"/>
    </location>
</feature>
<evidence type="ECO:0000256" key="4">
    <source>
        <dbReference type="ARBA" id="ARBA00023242"/>
    </source>
</evidence>
<feature type="compositionally biased region" description="Polar residues" evidence="7">
    <location>
        <begin position="672"/>
        <end position="683"/>
    </location>
</feature>
<dbReference type="Proteomes" id="UP000807469">
    <property type="component" value="Unassembled WGS sequence"/>
</dbReference>
<keyword evidence="1" id="KW-0805">Transcription regulation</keyword>
<dbReference type="OrthoDB" id="5954824at2759"/>
<dbReference type="EMBL" id="MU155130">
    <property type="protein sequence ID" value="KAF9486568.1"/>
    <property type="molecule type" value="Genomic_DNA"/>
</dbReference>
<keyword evidence="4 5" id="KW-0539">Nucleus</keyword>
<evidence type="ECO:0000256" key="7">
    <source>
        <dbReference type="SAM" id="MobiDB-lite"/>
    </source>
</evidence>
<evidence type="ECO:0000256" key="6">
    <source>
        <dbReference type="SAM" id="Coils"/>
    </source>
</evidence>
<feature type="compositionally biased region" description="Basic and acidic residues" evidence="7">
    <location>
        <begin position="1"/>
        <end position="20"/>
    </location>
</feature>
<comment type="caution">
    <text evidence="9">The sequence shown here is derived from an EMBL/GenBank/DDBJ whole genome shotgun (WGS) entry which is preliminary data.</text>
</comment>
<dbReference type="GO" id="GO:0005634">
    <property type="term" value="C:nucleus"/>
    <property type="evidence" value="ECO:0007669"/>
    <property type="project" value="UniProtKB-SubCell"/>
</dbReference>
<keyword evidence="2 5" id="KW-0238">DNA-binding</keyword>
<evidence type="ECO:0000256" key="5">
    <source>
        <dbReference type="PROSITE-ProRule" id="PRU00089"/>
    </source>
</evidence>
<feature type="DNA-binding region" description="Fork-head" evidence="5">
    <location>
        <begin position="160"/>
        <end position="250"/>
    </location>
</feature>
<keyword evidence="10" id="KW-1185">Reference proteome</keyword>
<sequence>MSHLHEILNHNPQRPHDSKLSDPAAVPVVDQLDLSSSAEEDIDISPFEDDEIDELDDESDDDIDSYDEAPPSSATPPGTSTEQQHSADIQLPPPEEITDGPKPLPKTDVYPVSKDEKRAEPAPRRKHEKHDRKIDLGLHDHKAHADCPDTLACLPDTHGRPQHTLPVILRCAILGSPRKRLTIREIYATMESKYPYYKTAGQTWKQSVRHHLSLNRLFERQPRPVTDPGFGSYWTVNLSAPPGTKRPRKRGRPNKDGLEGTVGKKGSLKSFSQSQIQLDPQPVKYQFQPQSHPPPPPPPLPQPQVNTLTPRGSNHHHSILPMPPRRSSHSPQYHSPPESQSLQLQPAPKLISLQTIPPPPQPPQPSVQHHQHHHQQQHNYSHPNQKHRQSNAYPPAHISLPSHELTHSSSSSPHVPPTPPSHHSHHHHQQQQFPRQDSYHPHQRPDQHQHPQYSVPSQHASASQHPSGYSSSHGGSHNHSLSHRQHDLHRQSVSHSQRRTSTHLPPSSGREMTYPLTSSKGSETEDNIMDIDPGARNGPTVSDGEYESEDEMNRRYQRRPGGSAVFIPTKPSPIFALPPFSALSPPHRDDLLEQMRQEIAALRRTSAEAVSTSIRLSEQLANANLEVSRSREAVRDLEDMLQDEAAKRKEAEKLRGIEVERRRATEDALSGTVRSPTRVRTAT</sequence>
<dbReference type="InterPro" id="IPR036388">
    <property type="entry name" value="WH-like_DNA-bd_sf"/>
</dbReference>
<feature type="region of interest" description="Disordered" evidence="7">
    <location>
        <begin position="230"/>
        <end position="268"/>
    </location>
</feature>
<keyword evidence="3" id="KW-0804">Transcription</keyword>
<dbReference type="GO" id="GO:0000981">
    <property type="term" value="F:DNA-binding transcription factor activity, RNA polymerase II-specific"/>
    <property type="evidence" value="ECO:0007669"/>
    <property type="project" value="TreeGrafter"/>
</dbReference>
<dbReference type="GO" id="GO:0000978">
    <property type="term" value="F:RNA polymerase II cis-regulatory region sequence-specific DNA binding"/>
    <property type="evidence" value="ECO:0007669"/>
    <property type="project" value="TreeGrafter"/>
</dbReference>
<organism evidence="9 10">
    <name type="scientific">Pholiota conissans</name>
    <dbReference type="NCBI Taxonomy" id="109636"/>
    <lineage>
        <taxon>Eukaryota</taxon>
        <taxon>Fungi</taxon>
        <taxon>Dikarya</taxon>
        <taxon>Basidiomycota</taxon>
        <taxon>Agaricomycotina</taxon>
        <taxon>Agaricomycetes</taxon>
        <taxon>Agaricomycetidae</taxon>
        <taxon>Agaricales</taxon>
        <taxon>Agaricineae</taxon>
        <taxon>Strophariaceae</taxon>
        <taxon>Pholiota</taxon>
    </lineage>
</organism>
<dbReference type="PANTHER" id="PTHR46078">
    <property type="entry name" value="FORKHEAD BOX PROTEIN J2 FAMILY MEMBER"/>
    <property type="match status" value="1"/>
</dbReference>
<reference evidence="9" key="1">
    <citation type="submission" date="2020-11" db="EMBL/GenBank/DDBJ databases">
        <authorList>
            <consortium name="DOE Joint Genome Institute"/>
            <person name="Ahrendt S."/>
            <person name="Riley R."/>
            <person name="Andreopoulos W."/>
            <person name="Labutti K."/>
            <person name="Pangilinan J."/>
            <person name="Ruiz-Duenas F.J."/>
            <person name="Barrasa J.M."/>
            <person name="Sanchez-Garcia M."/>
            <person name="Camarero S."/>
            <person name="Miyauchi S."/>
            <person name="Serrano A."/>
            <person name="Linde D."/>
            <person name="Babiker R."/>
            <person name="Drula E."/>
            <person name="Ayuso-Fernandez I."/>
            <person name="Pacheco R."/>
            <person name="Padilla G."/>
            <person name="Ferreira P."/>
            <person name="Barriuso J."/>
            <person name="Kellner H."/>
            <person name="Castanera R."/>
            <person name="Alfaro M."/>
            <person name="Ramirez L."/>
            <person name="Pisabarro A.G."/>
            <person name="Kuo A."/>
            <person name="Tritt A."/>
            <person name="Lipzen A."/>
            <person name="He G."/>
            <person name="Yan M."/>
            <person name="Ng V."/>
            <person name="Cullen D."/>
            <person name="Martin F."/>
            <person name="Rosso M.-N."/>
            <person name="Henrissat B."/>
            <person name="Hibbett D."/>
            <person name="Martinez A.T."/>
            <person name="Grigoriev I.V."/>
        </authorList>
    </citation>
    <scope>NUCLEOTIDE SEQUENCE</scope>
    <source>
        <strain evidence="9">CIRM-BRFM 674</strain>
    </source>
</reference>
<protein>
    <recommendedName>
        <fullName evidence="8">Fork-head domain-containing protein</fullName>
    </recommendedName>
</protein>
<name>A0A9P5ZG93_9AGAR</name>
<feature type="domain" description="Fork-head" evidence="8">
    <location>
        <begin position="160"/>
        <end position="250"/>
    </location>
</feature>
<accession>A0A9P5ZG93</accession>
<dbReference type="SUPFAM" id="SSF46785">
    <property type="entry name" value="Winged helix' DNA-binding domain"/>
    <property type="match status" value="1"/>
</dbReference>
<dbReference type="CDD" id="cd00059">
    <property type="entry name" value="FH_FOX"/>
    <property type="match status" value="1"/>
</dbReference>
<evidence type="ECO:0000313" key="10">
    <source>
        <dbReference type="Proteomes" id="UP000807469"/>
    </source>
</evidence>
<dbReference type="Gene3D" id="1.10.10.10">
    <property type="entry name" value="Winged helix-like DNA-binding domain superfamily/Winged helix DNA-binding domain"/>
    <property type="match status" value="1"/>
</dbReference>
<feature type="coiled-coil region" evidence="6">
    <location>
        <begin position="592"/>
        <end position="654"/>
    </location>
</feature>
<evidence type="ECO:0000256" key="2">
    <source>
        <dbReference type="ARBA" id="ARBA00023125"/>
    </source>
</evidence>
<keyword evidence="6" id="KW-0175">Coiled coil</keyword>
<evidence type="ECO:0000256" key="1">
    <source>
        <dbReference type="ARBA" id="ARBA00023015"/>
    </source>
</evidence>
<evidence type="ECO:0000313" key="9">
    <source>
        <dbReference type="EMBL" id="KAF9486568.1"/>
    </source>
</evidence>
<dbReference type="AlphaFoldDB" id="A0A9P5ZG93"/>
<feature type="region of interest" description="Disordered" evidence="7">
    <location>
        <begin position="662"/>
        <end position="683"/>
    </location>
</feature>
<dbReference type="PRINTS" id="PR00053">
    <property type="entry name" value="FORKHEAD"/>
</dbReference>
<feature type="compositionally biased region" description="Polar residues" evidence="7">
    <location>
        <begin position="329"/>
        <end position="344"/>
    </location>
</feature>